<gene>
    <name evidence="1" type="ORF">MCHLO_15827</name>
</gene>
<accession>A0ABQ0M8D9</accession>
<dbReference type="EMBL" id="DF849881">
    <property type="protein sequence ID" value="GAT59554.1"/>
    <property type="molecule type" value="Genomic_DNA"/>
</dbReference>
<reference evidence="1" key="1">
    <citation type="submission" date="2014-09" db="EMBL/GenBank/DDBJ databases">
        <title>Genome sequence of the luminous mushroom Mycena chlorophos for searching fungal bioluminescence genes.</title>
        <authorList>
            <person name="Tanaka Y."/>
            <person name="Kasuga D."/>
            <person name="Oba Y."/>
            <person name="Hase S."/>
            <person name="Sato K."/>
            <person name="Oba Y."/>
            <person name="Sakakibara Y."/>
        </authorList>
    </citation>
    <scope>NUCLEOTIDE SEQUENCE</scope>
</reference>
<keyword evidence="2" id="KW-1185">Reference proteome</keyword>
<evidence type="ECO:0000313" key="2">
    <source>
        <dbReference type="Proteomes" id="UP000815677"/>
    </source>
</evidence>
<evidence type="ECO:0000313" key="1">
    <source>
        <dbReference type="EMBL" id="GAT59554.1"/>
    </source>
</evidence>
<evidence type="ECO:0008006" key="3">
    <source>
        <dbReference type="Google" id="ProtNLM"/>
    </source>
</evidence>
<dbReference type="CDD" id="cd18186">
    <property type="entry name" value="BTB_POZ_ZBTB_KLHL-like"/>
    <property type="match status" value="1"/>
</dbReference>
<name>A0ABQ0M8D9_MYCCL</name>
<proteinExistence type="predicted"/>
<organism evidence="1 2">
    <name type="scientific">Mycena chlorophos</name>
    <name type="common">Agaric fungus</name>
    <name type="synonym">Agaricus chlorophos</name>
    <dbReference type="NCBI Taxonomy" id="658473"/>
    <lineage>
        <taxon>Eukaryota</taxon>
        <taxon>Fungi</taxon>
        <taxon>Dikarya</taxon>
        <taxon>Basidiomycota</taxon>
        <taxon>Agaricomycotina</taxon>
        <taxon>Agaricomycetes</taxon>
        <taxon>Agaricomycetidae</taxon>
        <taxon>Agaricales</taxon>
        <taxon>Marasmiineae</taxon>
        <taxon>Mycenaceae</taxon>
        <taxon>Mycena</taxon>
    </lineage>
</organism>
<protein>
    <recommendedName>
        <fullName evidence="3">BTB domain-containing protein</fullName>
    </recommendedName>
</protein>
<sequence>MDAVYAPDPTRDETYFFDDGDCTFLVGGVLFKLHKTILFRDPSSMFRNLFQDAKGKPSDAIPLFDTADDMRALCWSLYAFPSEIYQLALSPGDVDVRKHLRIVDMAQKYLLPQYESLGWKCLQAVPGAIPAYLDRCSEDDLVYSHELAIRWQSSGAWDGAADLVIFSIKNNLLEQVEDKWVQRLARGDEQVTFNRALTTGETYDRRRLQGQVYLEARKLLFLQRFVFSPSQPLNLRFNLSPNQFLRLLVGHSMLTNVLAAVRSAIRLKVPRRTGCDLVRHPQCEKVFNQLSWGELERDPEMVFARARSAGTGYSCITQHLDNILPKEAELAEYFLSSATGYTISHENPPM</sequence>
<dbReference type="Proteomes" id="UP000815677">
    <property type="component" value="Unassembled WGS sequence"/>
</dbReference>